<gene>
    <name evidence="1" type="ORF">g.2693</name>
</gene>
<organism evidence="1">
    <name type="scientific">Cuerna arida</name>
    <dbReference type="NCBI Taxonomy" id="1464854"/>
    <lineage>
        <taxon>Eukaryota</taxon>
        <taxon>Metazoa</taxon>
        <taxon>Ecdysozoa</taxon>
        <taxon>Arthropoda</taxon>
        <taxon>Hexapoda</taxon>
        <taxon>Insecta</taxon>
        <taxon>Pterygota</taxon>
        <taxon>Neoptera</taxon>
        <taxon>Paraneoptera</taxon>
        <taxon>Hemiptera</taxon>
        <taxon>Auchenorrhyncha</taxon>
        <taxon>Membracoidea</taxon>
        <taxon>Cicadellidae</taxon>
        <taxon>Cicadellinae</taxon>
        <taxon>Proconiini</taxon>
        <taxon>Cuerna</taxon>
    </lineage>
</organism>
<name>A0A1B6FJQ0_9HEMI</name>
<feature type="non-terminal residue" evidence="1">
    <location>
        <position position="123"/>
    </location>
</feature>
<protein>
    <submittedName>
        <fullName evidence="1">Uncharacterized protein</fullName>
    </submittedName>
</protein>
<feature type="non-terminal residue" evidence="1">
    <location>
        <position position="1"/>
    </location>
</feature>
<proteinExistence type="predicted"/>
<sequence length="123" mass="14342">TDFFSDLAAVKIYHEKFVEIIERIENKTVEEIKAEVSNNYITLPKKPKNDLKKLLSFKLKGRTQIKSNEQTHRLLLKHLSLNLNDEINTLVLPKEKNIPDIQKFLLKCSISIKKCAARSFYLN</sequence>
<dbReference type="EMBL" id="GECZ01019343">
    <property type="protein sequence ID" value="JAS50426.1"/>
    <property type="molecule type" value="Transcribed_RNA"/>
</dbReference>
<evidence type="ECO:0000313" key="1">
    <source>
        <dbReference type="EMBL" id="JAS50426.1"/>
    </source>
</evidence>
<reference evidence="1" key="1">
    <citation type="submission" date="2015-11" db="EMBL/GenBank/DDBJ databases">
        <title>De novo transcriptome assembly of four potential Pierce s Disease insect vectors from Arizona vineyards.</title>
        <authorList>
            <person name="Tassone E.E."/>
        </authorList>
    </citation>
    <scope>NUCLEOTIDE SEQUENCE</scope>
</reference>
<accession>A0A1B6FJQ0</accession>
<dbReference type="AlphaFoldDB" id="A0A1B6FJQ0"/>